<evidence type="ECO:0000256" key="1">
    <source>
        <dbReference type="ARBA" id="ARBA00004776"/>
    </source>
</evidence>
<keyword evidence="4 6" id="KW-0808">Transferase</keyword>
<gene>
    <name evidence="6" type="ORF">HWN39_01190</name>
</gene>
<dbReference type="Proteomes" id="UP000542889">
    <property type="component" value="Unassembled WGS sequence"/>
</dbReference>
<accession>A0A7Y7QDK0</accession>
<dbReference type="AlphaFoldDB" id="A0A7Y7QDK0"/>
<comment type="pathway">
    <text evidence="1">Cell wall biogenesis; cell wall polysaccharide biosynthesis.</text>
</comment>
<dbReference type="InterPro" id="IPR001173">
    <property type="entry name" value="Glyco_trans_2-like"/>
</dbReference>
<evidence type="ECO:0000256" key="2">
    <source>
        <dbReference type="ARBA" id="ARBA00006739"/>
    </source>
</evidence>
<dbReference type="PANTHER" id="PTHR43179">
    <property type="entry name" value="RHAMNOSYLTRANSFERASE WBBL"/>
    <property type="match status" value="1"/>
</dbReference>
<evidence type="ECO:0000256" key="3">
    <source>
        <dbReference type="ARBA" id="ARBA00022676"/>
    </source>
</evidence>
<dbReference type="Gene3D" id="3.90.550.10">
    <property type="entry name" value="Spore Coat Polysaccharide Biosynthesis Protein SpsA, Chain A"/>
    <property type="match status" value="1"/>
</dbReference>
<comment type="similarity">
    <text evidence="2">Belongs to the glycosyltransferase 2 family.</text>
</comment>
<keyword evidence="3" id="KW-0328">Glycosyltransferase</keyword>
<dbReference type="EMBL" id="JABXWP010000001">
    <property type="protein sequence ID" value="NVO87110.1"/>
    <property type="molecule type" value="Genomic_DNA"/>
</dbReference>
<dbReference type="PANTHER" id="PTHR43179:SF12">
    <property type="entry name" value="GALACTOFURANOSYLTRANSFERASE GLFT2"/>
    <property type="match status" value="1"/>
</dbReference>
<dbReference type="GeneID" id="69832463"/>
<comment type="caution">
    <text evidence="6">The sequence shown here is derived from an EMBL/GenBank/DDBJ whole genome shotgun (WGS) entry which is preliminary data.</text>
</comment>
<dbReference type="RefSeq" id="WP_005686263.1">
    <property type="nucleotide sequence ID" value="NZ_CAKMAU010000004.1"/>
</dbReference>
<evidence type="ECO:0000256" key="4">
    <source>
        <dbReference type="ARBA" id="ARBA00022679"/>
    </source>
</evidence>
<dbReference type="GO" id="GO:0016757">
    <property type="term" value="F:glycosyltransferase activity"/>
    <property type="evidence" value="ECO:0007669"/>
    <property type="project" value="UniProtKB-KW"/>
</dbReference>
<dbReference type="SUPFAM" id="SSF53448">
    <property type="entry name" value="Nucleotide-diphospho-sugar transferases"/>
    <property type="match status" value="1"/>
</dbReference>
<evidence type="ECO:0000259" key="5">
    <source>
        <dbReference type="Pfam" id="PF00535"/>
    </source>
</evidence>
<sequence length="302" mass="34450">MEEVNFKCVAVVVTFNKLELLKECLLHLFELRNYIYRIVVVNNASTDGTAEFLNKVALQQPILDLVTEKSNLGGAAGFNHGIKRAMQLKADTVWVMDNDCIVSESTISPLTKAKKELESDDVEWGVLASNVRWIDGSAALMNIPKLSKFWNENRSSNLIKLEHSSFVSMFINAQVIKKVGYPIADFFIWGDDAEYSKRIADRYPSYCVTDSIVTHKMASNQKVDILTDSKDRLPRYFYDVRNNFYISRKLGFKETLRFIYGFVKKITSVLLCGSNKIKKLGILMHGFLAGMVFSPEIERYHL</sequence>
<evidence type="ECO:0000313" key="6">
    <source>
        <dbReference type="EMBL" id="NVO87110.1"/>
    </source>
</evidence>
<reference evidence="6 7" key="1">
    <citation type="submission" date="2020-06" db="EMBL/GenBank/DDBJ databases">
        <title>Lactobacillus rhamnosus QC,genome.</title>
        <authorList>
            <person name="Yi H."/>
            <person name="Jin M."/>
        </authorList>
    </citation>
    <scope>NUCLEOTIDE SEQUENCE [LARGE SCALE GENOMIC DNA]</scope>
    <source>
        <strain evidence="6 7">QC</strain>
    </source>
</reference>
<proteinExistence type="inferred from homology"/>
<dbReference type="Pfam" id="PF00535">
    <property type="entry name" value="Glycos_transf_2"/>
    <property type="match status" value="1"/>
</dbReference>
<organism evidence="6 7">
    <name type="scientific">Lacticaseibacillus rhamnosus</name>
    <name type="common">Lactobacillus rhamnosus</name>
    <dbReference type="NCBI Taxonomy" id="47715"/>
    <lineage>
        <taxon>Bacteria</taxon>
        <taxon>Bacillati</taxon>
        <taxon>Bacillota</taxon>
        <taxon>Bacilli</taxon>
        <taxon>Lactobacillales</taxon>
        <taxon>Lactobacillaceae</taxon>
        <taxon>Lacticaseibacillus</taxon>
    </lineage>
</organism>
<feature type="domain" description="Glycosyltransferase 2-like" evidence="5">
    <location>
        <begin position="11"/>
        <end position="122"/>
    </location>
</feature>
<evidence type="ECO:0000313" key="7">
    <source>
        <dbReference type="Proteomes" id="UP000542889"/>
    </source>
</evidence>
<name>A0A7Y7QDK0_LACRH</name>
<protein>
    <submittedName>
        <fullName evidence="6">Glycosyltransferase</fullName>
    </submittedName>
</protein>
<dbReference type="InterPro" id="IPR029044">
    <property type="entry name" value="Nucleotide-diphossugar_trans"/>
</dbReference>